<dbReference type="PATRIC" id="fig|1121307.3.peg.1579"/>
<feature type="active site" description="Proton acceptor" evidence="2">
    <location>
        <position position="131"/>
    </location>
</feature>
<comment type="catalytic activity">
    <reaction evidence="2">
        <text>a 3'-end 2',3'-cyclophospho-ribonucleotide-RNA + H2O = a 3'-end 2'-phospho-ribonucleotide-RNA + H(+)</text>
        <dbReference type="Rhea" id="RHEA:11828"/>
        <dbReference type="Rhea" id="RHEA-COMP:10464"/>
        <dbReference type="Rhea" id="RHEA-COMP:17353"/>
        <dbReference type="ChEBI" id="CHEBI:15377"/>
        <dbReference type="ChEBI" id="CHEBI:15378"/>
        <dbReference type="ChEBI" id="CHEBI:83064"/>
        <dbReference type="ChEBI" id="CHEBI:173113"/>
        <dbReference type="EC" id="3.1.4.58"/>
    </reaction>
</comment>
<sequence length="186" mass="21656">MIKLTNKRVFIAIELEESIKDYLQEMQNKIIKNSTRGNFTIKDNFHLTLKFIGEVEDEIIEKIKVCIDDVASRQNDFNLQFSRLGEFPRGNKTMPWVGVKRSESLDKLHLDMENSLEEVSIKKEGKKFTPHITLGRQVVLNRDFSKLVDEIAIEDLTIIVDKISLMESTRINGKLKYIPLYVKKLK</sequence>
<dbReference type="InterPro" id="IPR004175">
    <property type="entry name" value="RNA_CPDase"/>
</dbReference>
<feature type="short sequence motif" description="HXTX 2" evidence="2">
    <location>
        <begin position="131"/>
        <end position="134"/>
    </location>
</feature>
<evidence type="ECO:0000256" key="2">
    <source>
        <dbReference type="HAMAP-Rule" id="MF_01940"/>
    </source>
</evidence>
<dbReference type="PANTHER" id="PTHR35561">
    <property type="entry name" value="RNA 2',3'-CYCLIC PHOSPHODIESTERASE"/>
    <property type="match status" value="1"/>
</dbReference>
<feature type="active site" description="Proton donor" evidence="2">
    <location>
        <position position="46"/>
    </location>
</feature>
<organism evidence="3 4">
    <name type="scientific">Clostridium cylindrosporum DSM 605</name>
    <dbReference type="NCBI Taxonomy" id="1121307"/>
    <lineage>
        <taxon>Bacteria</taxon>
        <taxon>Bacillati</taxon>
        <taxon>Bacillota</taxon>
        <taxon>Clostridia</taxon>
        <taxon>Eubacteriales</taxon>
        <taxon>Clostridiaceae</taxon>
        <taxon>Clostridium</taxon>
    </lineage>
</organism>
<dbReference type="PANTHER" id="PTHR35561:SF1">
    <property type="entry name" value="RNA 2',3'-CYCLIC PHOSPHODIESTERASE"/>
    <property type="match status" value="1"/>
</dbReference>
<keyword evidence="3" id="KW-0436">Ligase</keyword>
<dbReference type="HAMAP" id="MF_01940">
    <property type="entry name" value="RNA_CPDase"/>
    <property type="match status" value="1"/>
</dbReference>
<protein>
    <recommendedName>
        <fullName evidence="2">RNA 2',3'-cyclic phosphodiesterase</fullName>
        <shortName evidence="2">RNA 2',3'-CPDase</shortName>
        <ecNumber evidence="2">3.1.4.58</ecNumber>
    </recommendedName>
</protein>
<dbReference type="InterPro" id="IPR009097">
    <property type="entry name" value="Cyclic_Pdiesterase"/>
</dbReference>
<proteinExistence type="inferred from homology"/>
<dbReference type="GO" id="GO:0004113">
    <property type="term" value="F:2',3'-cyclic-nucleotide 3'-phosphodiesterase activity"/>
    <property type="evidence" value="ECO:0007669"/>
    <property type="project" value="InterPro"/>
</dbReference>
<dbReference type="AlphaFoldDB" id="A0A0J8D7B6"/>
<reference evidence="3 4" key="1">
    <citation type="submission" date="2015-06" db="EMBL/GenBank/DDBJ databases">
        <title>Draft genome sequence of the purine-degrading Clostridium cylindrosporum HC-1 (DSM 605).</title>
        <authorList>
            <person name="Poehlein A."/>
            <person name="Schiel-Bengelsdorf B."/>
            <person name="Bengelsdorf F."/>
            <person name="Daniel R."/>
            <person name="Duerre P."/>
        </authorList>
    </citation>
    <scope>NUCLEOTIDE SEQUENCE [LARGE SCALE GENOMIC DNA]</scope>
    <source>
        <strain evidence="3 4">DSM 605</strain>
    </source>
</reference>
<accession>A0A0J8D7B6</accession>
<feature type="short sequence motif" description="HXTX 1" evidence="2">
    <location>
        <begin position="46"/>
        <end position="49"/>
    </location>
</feature>
<dbReference type="OrthoDB" id="9789350at2"/>
<dbReference type="Pfam" id="PF13563">
    <property type="entry name" value="2_5_RNA_ligase2"/>
    <property type="match status" value="1"/>
</dbReference>
<keyword evidence="4" id="KW-1185">Reference proteome</keyword>
<name>A0A0J8D7B6_CLOCY</name>
<comment type="caution">
    <text evidence="3">The sequence shown here is derived from an EMBL/GenBank/DDBJ whole genome shotgun (WGS) entry which is preliminary data.</text>
</comment>
<dbReference type="Gene3D" id="3.90.1140.10">
    <property type="entry name" value="Cyclic phosphodiesterase"/>
    <property type="match status" value="1"/>
</dbReference>
<dbReference type="GO" id="GO:0008664">
    <property type="term" value="F:RNA 2',3'-cyclic 3'-phosphodiesterase activity"/>
    <property type="evidence" value="ECO:0007669"/>
    <property type="project" value="UniProtKB-EC"/>
</dbReference>
<evidence type="ECO:0000256" key="1">
    <source>
        <dbReference type="ARBA" id="ARBA00022801"/>
    </source>
</evidence>
<dbReference type="EC" id="3.1.4.58" evidence="2"/>
<evidence type="ECO:0000313" key="4">
    <source>
        <dbReference type="Proteomes" id="UP000036756"/>
    </source>
</evidence>
<dbReference type="SUPFAM" id="SSF55144">
    <property type="entry name" value="LigT-like"/>
    <property type="match status" value="1"/>
</dbReference>
<gene>
    <name evidence="3" type="ORF">CLCY_3c02260</name>
</gene>
<comment type="similarity">
    <text evidence="2">Belongs to the 2H phosphoesterase superfamily. ThpR family.</text>
</comment>
<keyword evidence="1 2" id="KW-0378">Hydrolase</keyword>
<dbReference type="Proteomes" id="UP000036756">
    <property type="component" value="Unassembled WGS sequence"/>
</dbReference>
<comment type="function">
    <text evidence="2">Hydrolyzes RNA 2',3'-cyclic phosphodiester to an RNA 2'-phosphomonoester.</text>
</comment>
<dbReference type="GO" id="GO:0016874">
    <property type="term" value="F:ligase activity"/>
    <property type="evidence" value="ECO:0007669"/>
    <property type="project" value="UniProtKB-KW"/>
</dbReference>
<dbReference type="STRING" id="1121307.CLCY_3c02260"/>
<dbReference type="EMBL" id="LFVU01000026">
    <property type="protein sequence ID" value="KMT21955.1"/>
    <property type="molecule type" value="Genomic_DNA"/>
</dbReference>
<evidence type="ECO:0000313" key="3">
    <source>
        <dbReference type="EMBL" id="KMT21955.1"/>
    </source>
</evidence>
<dbReference type="NCBIfam" id="TIGR02258">
    <property type="entry name" value="2_5_ligase"/>
    <property type="match status" value="1"/>
</dbReference>